<dbReference type="InterPro" id="IPR050261">
    <property type="entry name" value="FrsA_esterase"/>
</dbReference>
<accession>A0ABS0D950</accession>
<dbReference type="EMBL" id="JADLQN010000001">
    <property type="protein sequence ID" value="MBF6353293.1"/>
    <property type="molecule type" value="Genomic_DNA"/>
</dbReference>
<dbReference type="SUPFAM" id="SSF53474">
    <property type="entry name" value="alpha/beta-Hydrolases"/>
    <property type="match status" value="1"/>
</dbReference>
<evidence type="ECO:0000313" key="4">
    <source>
        <dbReference type="EMBL" id="MBF6353293.1"/>
    </source>
</evidence>
<comment type="caution">
    <text evidence="4">The sequence shown here is derived from an EMBL/GenBank/DDBJ whole genome shotgun (WGS) entry which is preliminary data.</text>
</comment>
<dbReference type="InterPro" id="IPR029058">
    <property type="entry name" value="AB_hydrolase_fold"/>
</dbReference>
<name>A0ABS0D950_9NOCA</name>
<sequence>MSARSTIRFDSHGTECDGWFFTSDAAGPFDNSAGRPVVVMAHGLGGTKDSGLEPFARRLAAAGLAVFAFDYRGFGASDGTPRQRIHLAGQLEDYRSAIAAAGSRPGVDRSRVVLWGISQSGGHVLTLAAERADVRAVISVAPMVSGLSAGRHALAQHGPFAMATATVSGIRSALATRLGAAPTMLPLVGEPGERAALTAPGYYESYLALAGPTWRNEVDAAVGLEIGGYRADRHADRITAPVLVQIADFDRAAPPQAAAKAAFAARAEVRHYPCDHFDVFAGNDWFEPAVEDEIRFLTRKLQRTMHAEAPGAQQAAPPR</sequence>
<gene>
    <name evidence="4" type="ORF">IU449_01805</name>
</gene>
<organism evidence="4 5">
    <name type="scientific">Nocardia higoensis</name>
    <dbReference type="NCBI Taxonomy" id="228599"/>
    <lineage>
        <taxon>Bacteria</taxon>
        <taxon>Bacillati</taxon>
        <taxon>Actinomycetota</taxon>
        <taxon>Actinomycetes</taxon>
        <taxon>Mycobacteriales</taxon>
        <taxon>Nocardiaceae</taxon>
        <taxon>Nocardia</taxon>
    </lineage>
</organism>
<dbReference type="InterPro" id="IPR022742">
    <property type="entry name" value="Hydrolase_4"/>
</dbReference>
<dbReference type="Proteomes" id="UP000707731">
    <property type="component" value="Unassembled WGS sequence"/>
</dbReference>
<dbReference type="PANTHER" id="PTHR22946">
    <property type="entry name" value="DIENELACTONE HYDROLASE DOMAIN-CONTAINING PROTEIN-RELATED"/>
    <property type="match status" value="1"/>
</dbReference>
<evidence type="ECO:0000256" key="1">
    <source>
        <dbReference type="ARBA" id="ARBA00008645"/>
    </source>
</evidence>
<keyword evidence="5" id="KW-1185">Reference proteome</keyword>
<reference evidence="4 5" key="1">
    <citation type="submission" date="2020-10" db="EMBL/GenBank/DDBJ databases">
        <title>Identification of Nocardia species via Next-generation sequencing and recognition of intraspecies genetic diversity.</title>
        <authorList>
            <person name="Li P."/>
            <person name="Li P."/>
            <person name="Lu B."/>
        </authorList>
    </citation>
    <scope>NUCLEOTIDE SEQUENCE [LARGE SCALE GENOMIC DNA]</scope>
    <source>
        <strain evidence="4 5">BJ06-0143</strain>
    </source>
</reference>
<evidence type="ECO:0000313" key="5">
    <source>
        <dbReference type="Proteomes" id="UP000707731"/>
    </source>
</evidence>
<keyword evidence="2 4" id="KW-0378">Hydrolase</keyword>
<dbReference type="Gene3D" id="3.40.50.1820">
    <property type="entry name" value="alpha/beta hydrolase"/>
    <property type="match status" value="1"/>
</dbReference>
<protein>
    <submittedName>
        <fullName evidence="4">Alpha/beta fold hydrolase</fullName>
    </submittedName>
</protein>
<feature type="domain" description="Serine aminopeptidase S33" evidence="3">
    <location>
        <begin position="35"/>
        <end position="267"/>
    </location>
</feature>
<evidence type="ECO:0000259" key="3">
    <source>
        <dbReference type="Pfam" id="PF12146"/>
    </source>
</evidence>
<dbReference type="Pfam" id="PF12146">
    <property type="entry name" value="Hydrolase_4"/>
    <property type="match status" value="1"/>
</dbReference>
<dbReference type="PANTHER" id="PTHR22946:SF9">
    <property type="entry name" value="POLYKETIDE TRANSFERASE AF380"/>
    <property type="match status" value="1"/>
</dbReference>
<comment type="similarity">
    <text evidence="1">Belongs to the AB hydrolase superfamily.</text>
</comment>
<evidence type="ECO:0000256" key="2">
    <source>
        <dbReference type="ARBA" id="ARBA00022801"/>
    </source>
</evidence>
<proteinExistence type="inferred from homology"/>
<dbReference type="GO" id="GO:0016787">
    <property type="term" value="F:hydrolase activity"/>
    <property type="evidence" value="ECO:0007669"/>
    <property type="project" value="UniProtKB-KW"/>
</dbReference>
<dbReference type="RefSeq" id="WP_195000223.1">
    <property type="nucleotide sequence ID" value="NZ_JADLQN010000001.1"/>
</dbReference>